<accession>A0ABY3QAS1</accession>
<dbReference type="EMBL" id="CP075567">
    <property type="protein sequence ID" value="UFQ03042.1"/>
    <property type="molecule type" value="Genomic_DNA"/>
</dbReference>
<keyword evidence="3" id="KW-1185">Reference proteome</keyword>
<dbReference type="Proteomes" id="UP001162907">
    <property type="component" value="Chromosome"/>
</dbReference>
<keyword evidence="1" id="KW-1133">Transmembrane helix</keyword>
<sequence>MKTETVPQAFHHPGICEWCQRIQLPPPTVEWRGARPPAPPPLRNPNASVTPSLGSLWIVLVFIVGVAVGAKMVGGW</sequence>
<protein>
    <submittedName>
        <fullName evidence="2">Uncharacterized protein</fullName>
    </submittedName>
</protein>
<name>A0ABY3QAS1_9PSED</name>
<organism evidence="2 3">
    <name type="scientific">Pseudomonas fitomaticsae</name>
    <dbReference type="NCBI Taxonomy" id="2837969"/>
    <lineage>
        <taxon>Bacteria</taxon>
        <taxon>Pseudomonadati</taxon>
        <taxon>Pseudomonadota</taxon>
        <taxon>Gammaproteobacteria</taxon>
        <taxon>Pseudomonadales</taxon>
        <taxon>Pseudomonadaceae</taxon>
        <taxon>Pseudomonas</taxon>
    </lineage>
</organism>
<feature type="transmembrane region" description="Helical" evidence="1">
    <location>
        <begin position="54"/>
        <end position="73"/>
    </location>
</feature>
<keyword evidence="1" id="KW-0812">Transmembrane</keyword>
<evidence type="ECO:0000256" key="1">
    <source>
        <dbReference type="SAM" id="Phobius"/>
    </source>
</evidence>
<proteinExistence type="predicted"/>
<evidence type="ECO:0000313" key="3">
    <source>
        <dbReference type="Proteomes" id="UP001162907"/>
    </source>
</evidence>
<keyword evidence="1" id="KW-0472">Membrane</keyword>
<evidence type="ECO:0000313" key="2">
    <source>
        <dbReference type="EMBL" id="UFQ03042.1"/>
    </source>
</evidence>
<reference evidence="2 3" key="1">
    <citation type="journal article" date="2022" name="Int. J. Syst. Evol. Microbiol.">
        <title>Pseudomonas fitomaticsae sp. nov., isolated at Marimurtra Botanical Garden in Blanes, Catalonia, Spain.</title>
        <authorList>
            <person name="Atanasov K.E."/>
            <person name="Galbis D.M."/>
            <person name="Cornado D."/>
            <person name="Serpico A."/>
            <person name="Sanchez G."/>
            <person name="Bosch M."/>
            <person name="Ferrer A."/>
            <person name="Altabella T."/>
        </authorList>
    </citation>
    <scope>NUCLEOTIDE SEQUENCE [LARGE SCALE GENOMIC DNA]</scope>
    <source>
        <strain evidence="2 3">FIT81</strain>
    </source>
</reference>
<gene>
    <name evidence="2" type="ORF">KJY40_21315</name>
</gene>
<dbReference type="RefSeq" id="WP_230732649.1">
    <property type="nucleotide sequence ID" value="NZ_CP075567.1"/>
</dbReference>